<evidence type="ECO:0000256" key="1">
    <source>
        <dbReference type="SAM" id="MobiDB-lite"/>
    </source>
</evidence>
<feature type="region of interest" description="Disordered" evidence="1">
    <location>
        <begin position="1"/>
        <end position="38"/>
    </location>
</feature>
<dbReference type="EMBL" id="SESI01000001">
    <property type="protein sequence ID" value="TQQ81494.1"/>
    <property type="molecule type" value="Genomic_DNA"/>
</dbReference>
<evidence type="ECO:0000256" key="2">
    <source>
        <dbReference type="SAM" id="Phobius"/>
    </source>
</evidence>
<comment type="caution">
    <text evidence="4">The sequence shown here is derived from an EMBL/GenBank/DDBJ whole genome shotgun (WGS) entry which is preliminary data.</text>
</comment>
<dbReference type="AlphaFoldDB" id="A0A544QPX1"/>
<dbReference type="Proteomes" id="UP000315385">
    <property type="component" value="Unassembled WGS sequence"/>
</dbReference>
<sequence>MAPPTGETESSESSTVRGSETTPTAGSEPPTDAVSGDSRNRRQAALYALPFLALGVGNAVLILNFGLEPLWAFAQLPPILFTTVLTYIVFSTDFLDDR</sequence>
<feature type="transmembrane region" description="Helical" evidence="2">
    <location>
        <begin position="44"/>
        <end position="65"/>
    </location>
</feature>
<reference evidence="4 5" key="1">
    <citation type="submission" date="2019-02" db="EMBL/GenBank/DDBJ databases">
        <title>Halonotius sp. a new haloqrchaeon isolated from saline water.</title>
        <authorList>
            <person name="Duran-Viseras A."/>
            <person name="Sanchez-Porro C."/>
            <person name="Ventosa A."/>
        </authorList>
    </citation>
    <scope>NUCLEOTIDE SEQUENCE [LARGE SCALE GENOMIC DNA]</scope>
    <source>
        <strain evidence="4 5">F9-27</strain>
    </source>
</reference>
<evidence type="ECO:0000313" key="4">
    <source>
        <dbReference type="EMBL" id="TQQ81494.1"/>
    </source>
</evidence>
<feature type="transmembrane region" description="Helical" evidence="2">
    <location>
        <begin position="71"/>
        <end position="90"/>
    </location>
</feature>
<dbReference type="InterPro" id="IPR058455">
    <property type="entry name" value="DUF8142"/>
</dbReference>
<accession>A0A544QPX1</accession>
<keyword evidence="5" id="KW-1185">Reference proteome</keyword>
<organism evidence="4 5">
    <name type="scientific">Halonotius roseus</name>
    <dbReference type="NCBI Taxonomy" id="2511997"/>
    <lineage>
        <taxon>Archaea</taxon>
        <taxon>Methanobacteriati</taxon>
        <taxon>Methanobacteriota</taxon>
        <taxon>Stenosarchaea group</taxon>
        <taxon>Halobacteria</taxon>
        <taxon>Halobacteriales</taxon>
        <taxon>Haloferacaceae</taxon>
        <taxon>Halonotius</taxon>
    </lineage>
</organism>
<protein>
    <recommendedName>
        <fullName evidence="3">DUF8142 domain-containing protein</fullName>
    </recommendedName>
</protein>
<dbReference type="Pfam" id="PF26465">
    <property type="entry name" value="DUF8142"/>
    <property type="match status" value="1"/>
</dbReference>
<proteinExistence type="predicted"/>
<dbReference type="RefSeq" id="WP_142442066.1">
    <property type="nucleotide sequence ID" value="NZ_SESI01000001.1"/>
</dbReference>
<gene>
    <name evidence="4" type="ORF">EWF95_00685</name>
</gene>
<keyword evidence="2" id="KW-1133">Transmembrane helix</keyword>
<name>A0A544QPX1_9EURY</name>
<keyword evidence="2" id="KW-0472">Membrane</keyword>
<feature type="domain" description="DUF8142" evidence="3">
    <location>
        <begin position="27"/>
        <end position="98"/>
    </location>
</feature>
<evidence type="ECO:0000313" key="5">
    <source>
        <dbReference type="Proteomes" id="UP000315385"/>
    </source>
</evidence>
<feature type="compositionally biased region" description="Low complexity" evidence="1">
    <location>
        <begin position="1"/>
        <end position="22"/>
    </location>
</feature>
<dbReference type="OrthoDB" id="178052at2157"/>
<evidence type="ECO:0000259" key="3">
    <source>
        <dbReference type="Pfam" id="PF26465"/>
    </source>
</evidence>
<keyword evidence="2" id="KW-0812">Transmembrane</keyword>